<feature type="transmembrane region" description="Helical" evidence="6">
    <location>
        <begin position="289"/>
        <end position="314"/>
    </location>
</feature>
<comment type="similarity">
    <text evidence="2">Belongs to the OXA1/ALB3/YidC family.</text>
</comment>
<gene>
    <name evidence="7" type="ORF">NA57DRAFT_74270</name>
</gene>
<dbReference type="GO" id="GO:0005743">
    <property type="term" value="C:mitochondrial inner membrane"/>
    <property type="evidence" value="ECO:0007669"/>
    <property type="project" value="TreeGrafter"/>
</dbReference>
<dbReference type="GO" id="GO:0032977">
    <property type="term" value="F:membrane insertase activity"/>
    <property type="evidence" value="ECO:0007669"/>
    <property type="project" value="InterPro"/>
</dbReference>
<protein>
    <recommendedName>
        <fullName evidence="9">Mitochondrial inner membrane protein COX18</fullName>
    </recommendedName>
</protein>
<evidence type="ECO:0000256" key="1">
    <source>
        <dbReference type="ARBA" id="ARBA00004141"/>
    </source>
</evidence>
<keyword evidence="4 6" id="KW-1133">Transmembrane helix</keyword>
<feature type="transmembrane region" description="Helical" evidence="6">
    <location>
        <begin position="164"/>
        <end position="182"/>
    </location>
</feature>
<feature type="transmembrane region" description="Helical" evidence="6">
    <location>
        <begin position="251"/>
        <end position="268"/>
    </location>
</feature>
<evidence type="ECO:0000313" key="8">
    <source>
        <dbReference type="Proteomes" id="UP000799772"/>
    </source>
</evidence>
<dbReference type="PANTHER" id="PTHR12428:SF65">
    <property type="entry name" value="CYTOCHROME C OXIDASE ASSEMBLY PROTEIN COX18, MITOCHONDRIAL"/>
    <property type="match status" value="1"/>
</dbReference>
<dbReference type="GO" id="GO:0033617">
    <property type="term" value="P:mitochondrial respiratory chain complex IV assembly"/>
    <property type="evidence" value="ECO:0007669"/>
    <property type="project" value="TreeGrafter"/>
</dbReference>
<evidence type="ECO:0000256" key="3">
    <source>
        <dbReference type="ARBA" id="ARBA00022692"/>
    </source>
</evidence>
<proteinExistence type="inferred from homology"/>
<evidence type="ECO:0000256" key="2">
    <source>
        <dbReference type="ARBA" id="ARBA00009877"/>
    </source>
</evidence>
<keyword evidence="5 6" id="KW-0472">Membrane</keyword>
<evidence type="ECO:0000256" key="6">
    <source>
        <dbReference type="SAM" id="Phobius"/>
    </source>
</evidence>
<dbReference type="OrthoDB" id="2148490at2759"/>
<reference evidence="7" key="1">
    <citation type="journal article" date="2020" name="Stud. Mycol.">
        <title>101 Dothideomycetes genomes: a test case for predicting lifestyles and emergence of pathogens.</title>
        <authorList>
            <person name="Haridas S."/>
            <person name="Albert R."/>
            <person name="Binder M."/>
            <person name="Bloem J."/>
            <person name="Labutti K."/>
            <person name="Salamov A."/>
            <person name="Andreopoulos B."/>
            <person name="Baker S."/>
            <person name="Barry K."/>
            <person name="Bills G."/>
            <person name="Bluhm B."/>
            <person name="Cannon C."/>
            <person name="Castanera R."/>
            <person name="Culley D."/>
            <person name="Daum C."/>
            <person name="Ezra D."/>
            <person name="Gonzalez J."/>
            <person name="Henrissat B."/>
            <person name="Kuo A."/>
            <person name="Liang C."/>
            <person name="Lipzen A."/>
            <person name="Lutzoni F."/>
            <person name="Magnuson J."/>
            <person name="Mondo S."/>
            <person name="Nolan M."/>
            <person name="Ohm R."/>
            <person name="Pangilinan J."/>
            <person name="Park H.-J."/>
            <person name="Ramirez L."/>
            <person name="Alfaro M."/>
            <person name="Sun H."/>
            <person name="Tritt A."/>
            <person name="Yoshinaga Y."/>
            <person name="Zwiers L.-H."/>
            <person name="Turgeon B."/>
            <person name="Goodwin S."/>
            <person name="Spatafora J."/>
            <person name="Crous P."/>
            <person name="Grigoriev I."/>
        </authorList>
    </citation>
    <scope>NUCLEOTIDE SEQUENCE</scope>
    <source>
        <strain evidence="7">CBS 133067</strain>
    </source>
</reference>
<dbReference type="GO" id="GO:0032979">
    <property type="term" value="P:protein insertion into mitochondrial inner membrane from matrix"/>
    <property type="evidence" value="ECO:0007669"/>
    <property type="project" value="TreeGrafter"/>
</dbReference>
<dbReference type="AlphaFoldDB" id="A0A9P4IF91"/>
<comment type="caution">
    <text evidence="7">The sequence shown here is derived from an EMBL/GenBank/DDBJ whole genome shotgun (WGS) entry which is preliminary data.</text>
</comment>
<organism evidence="7 8">
    <name type="scientific">Rhizodiscina lignyota</name>
    <dbReference type="NCBI Taxonomy" id="1504668"/>
    <lineage>
        <taxon>Eukaryota</taxon>
        <taxon>Fungi</taxon>
        <taxon>Dikarya</taxon>
        <taxon>Ascomycota</taxon>
        <taxon>Pezizomycotina</taxon>
        <taxon>Dothideomycetes</taxon>
        <taxon>Pleosporomycetidae</taxon>
        <taxon>Aulographales</taxon>
        <taxon>Rhizodiscinaceae</taxon>
        <taxon>Rhizodiscina</taxon>
    </lineage>
</organism>
<name>A0A9P4IF91_9PEZI</name>
<evidence type="ECO:0000256" key="4">
    <source>
        <dbReference type="ARBA" id="ARBA00022989"/>
    </source>
</evidence>
<keyword evidence="3 6" id="KW-0812">Transmembrane</keyword>
<evidence type="ECO:0008006" key="9">
    <source>
        <dbReference type="Google" id="ProtNLM"/>
    </source>
</evidence>
<accession>A0A9P4IF91</accession>
<comment type="subcellular location">
    <subcellularLocation>
        <location evidence="1">Membrane</location>
        <topology evidence="1">Multi-pass membrane protein</topology>
    </subcellularLocation>
</comment>
<evidence type="ECO:0000256" key="5">
    <source>
        <dbReference type="ARBA" id="ARBA00023136"/>
    </source>
</evidence>
<dbReference type="Proteomes" id="UP000799772">
    <property type="component" value="Unassembled WGS sequence"/>
</dbReference>
<keyword evidence="8" id="KW-1185">Reference proteome</keyword>
<feature type="transmembrane region" description="Helical" evidence="6">
    <location>
        <begin position="81"/>
        <end position="102"/>
    </location>
</feature>
<dbReference type="EMBL" id="ML978124">
    <property type="protein sequence ID" value="KAF2100671.1"/>
    <property type="molecule type" value="Genomic_DNA"/>
</dbReference>
<dbReference type="InterPro" id="IPR001708">
    <property type="entry name" value="YidC/ALB3/OXA1/COX18"/>
</dbReference>
<sequence>MKPLLRPSIVSHFQSRLSIFPHSVLQLPSESRALLFRQRVASFHASTHRQVPVPTAEALNWLEHACFDAAHNLHAASGIPWAYIIPLTAVGVRVLLFPFAVWNRRAQQRYLNIQPLLQAWLVKFRHSVYMNHAGSKDVAFLRRELAWQMAGRKKFLTKTWKCGWWRRSYHIFLQLPLFVSWAEVYRRMAGMKQGFFSELVSKAVPESVSAAVNPWLGMIFGEATSVKDALEPSLATEGMLWFQDLSVADPTGYLSGIVMGLTCLNVLISTRRAGKGRARINYIQRGLQVAVIGATVAVYPWTLGMPAAVMLYWASSLSTNIVSHVLMDLGWRLRAPPMAAKRKARIPTKIGGNA</sequence>
<dbReference type="PANTHER" id="PTHR12428">
    <property type="entry name" value="OXA1"/>
    <property type="match status" value="1"/>
</dbReference>
<evidence type="ECO:0000313" key="7">
    <source>
        <dbReference type="EMBL" id="KAF2100671.1"/>
    </source>
</evidence>